<evidence type="ECO:0000256" key="4">
    <source>
        <dbReference type="ARBA" id="ARBA00022723"/>
    </source>
</evidence>
<dbReference type="InterPro" id="IPR017900">
    <property type="entry name" value="4Fe4S_Fe_S_CS"/>
</dbReference>
<keyword evidence="9" id="KW-0560">Oxidoreductase</keyword>
<dbReference type="SUPFAM" id="SSF54862">
    <property type="entry name" value="4Fe-4S ferredoxins"/>
    <property type="match status" value="1"/>
</dbReference>
<protein>
    <submittedName>
        <fullName evidence="9">NADH-ubiquinone oxidoreductase chain I</fullName>
        <ecNumber evidence="9">1.6.5.3</ecNumber>
    </submittedName>
</protein>
<dbReference type="InterPro" id="IPR017896">
    <property type="entry name" value="4Fe4S_Fe-S-bd"/>
</dbReference>
<evidence type="ECO:0000256" key="2">
    <source>
        <dbReference type="ARBA" id="ARBA00010277"/>
    </source>
</evidence>
<comment type="similarity">
    <text evidence="2">Belongs to the complex I 23 kDa subunit family.</text>
</comment>
<dbReference type="GO" id="GO:0009060">
    <property type="term" value="P:aerobic respiration"/>
    <property type="evidence" value="ECO:0007669"/>
    <property type="project" value="TreeGrafter"/>
</dbReference>
<evidence type="ECO:0000256" key="7">
    <source>
        <dbReference type="ARBA" id="ARBA00023014"/>
    </source>
</evidence>
<dbReference type="AlphaFoldDB" id="A0A3B1CHD7"/>
<keyword evidence="6" id="KW-0408">Iron</keyword>
<dbReference type="InterPro" id="IPR010226">
    <property type="entry name" value="NADH_quinone_OxRdtase_chainI"/>
</dbReference>
<comment type="cofactor">
    <cofactor evidence="1">
        <name>[4Fe-4S] cluster</name>
        <dbReference type="ChEBI" id="CHEBI:49883"/>
    </cofactor>
</comment>
<feature type="domain" description="4Fe-4S ferredoxin-type" evidence="8">
    <location>
        <begin position="118"/>
        <end position="136"/>
    </location>
</feature>
<accession>A0A3B1CHD7</accession>
<feature type="non-terminal residue" evidence="9">
    <location>
        <position position="136"/>
    </location>
</feature>
<keyword evidence="9" id="KW-0830">Ubiquinone</keyword>
<name>A0A3B1CHD7_9ZZZZ</name>
<gene>
    <name evidence="9" type="ORF">MNBD_NITROSPINAE02-1018</name>
</gene>
<evidence type="ECO:0000256" key="1">
    <source>
        <dbReference type="ARBA" id="ARBA00001966"/>
    </source>
</evidence>
<dbReference type="PANTHER" id="PTHR10849">
    <property type="entry name" value="NADH DEHYDROGENASE UBIQUINONE IRON-SULFUR PROTEIN 8, MITOCHONDRIAL"/>
    <property type="match status" value="1"/>
</dbReference>
<keyword evidence="4" id="KW-0479">Metal-binding</keyword>
<dbReference type="Gene3D" id="3.30.70.3270">
    <property type="match status" value="1"/>
</dbReference>
<evidence type="ECO:0000313" key="9">
    <source>
        <dbReference type="EMBL" id="VAX23388.1"/>
    </source>
</evidence>
<dbReference type="PROSITE" id="PS51379">
    <property type="entry name" value="4FE4S_FER_2"/>
    <property type="match status" value="2"/>
</dbReference>
<reference evidence="9" key="1">
    <citation type="submission" date="2018-06" db="EMBL/GenBank/DDBJ databases">
        <authorList>
            <person name="Zhirakovskaya E."/>
        </authorList>
    </citation>
    <scope>NUCLEOTIDE SEQUENCE</scope>
</reference>
<dbReference type="EC" id="1.6.5.3" evidence="9"/>
<organism evidence="9">
    <name type="scientific">hydrothermal vent metagenome</name>
    <dbReference type="NCBI Taxonomy" id="652676"/>
    <lineage>
        <taxon>unclassified sequences</taxon>
        <taxon>metagenomes</taxon>
        <taxon>ecological metagenomes</taxon>
    </lineage>
</organism>
<keyword evidence="7" id="KW-0411">Iron-sulfur</keyword>
<keyword evidence="5" id="KW-1278">Translocase</keyword>
<dbReference type="GO" id="GO:0051539">
    <property type="term" value="F:4 iron, 4 sulfur cluster binding"/>
    <property type="evidence" value="ECO:0007669"/>
    <property type="project" value="UniProtKB-KW"/>
</dbReference>
<dbReference type="PANTHER" id="PTHR10849:SF20">
    <property type="entry name" value="NADH DEHYDROGENASE [UBIQUINONE] IRON-SULFUR PROTEIN 8, MITOCHONDRIAL"/>
    <property type="match status" value="1"/>
</dbReference>
<dbReference type="PROSITE" id="PS00198">
    <property type="entry name" value="4FE4S_FER_1"/>
    <property type="match status" value="1"/>
</dbReference>
<evidence type="ECO:0000256" key="6">
    <source>
        <dbReference type="ARBA" id="ARBA00023004"/>
    </source>
</evidence>
<evidence type="ECO:0000256" key="5">
    <source>
        <dbReference type="ARBA" id="ARBA00022967"/>
    </source>
</evidence>
<dbReference type="GO" id="GO:0046872">
    <property type="term" value="F:metal ion binding"/>
    <property type="evidence" value="ECO:0007669"/>
    <property type="project" value="UniProtKB-KW"/>
</dbReference>
<feature type="domain" description="4Fe-4S ferredoxin-type" evidence="8">
    <location>
        <begin position="76"/>
        <end position="108"/>
    </location>
</feature>
<evidence type="ECO:0000259" key="8">
    <source>
        <dbReference type="PROSITE" id="PS51379"/>
    </source>
</evidence>
<sequence>MPIGVKKVHRNAQLTIWEKLYIPEVLHGMSITLRHFAGNITGSVLELFGGPKHRKVMTIYYPEESLTPPPAYRGRPVLVVGDNGLEKCVACGLCEAACPAHCISIVGAERNDLERYPLSYTLDGSRCIFCGLCEEA</sequence>
<evidence type="ECO:0000256" key="3">
    <source>
        <dbReference type="ARBA" id="ARBA00022485"/>
    </source>
</evidence>
<keyword evidence="3" id="KW-0004">4Fe-4S</keyword>
<dbReference type="EMBL" id="UOGE01000084">
    <property type="protein sequence ID" value="VAX23388.1"/>
    <property type="molecule type" value="Genomic_DNA"/>
</dbReference>
<dbReference type="Pfam" id="PF12838">
    <property type="entry name" value="Fer4_7"/>
    <property type="match status" value="1"/>
</dbReference>
<dbReference type="GO" id="GO:0003954">
    <property type="term" value="F:NADH dehydrogenase activity"/>
    <property type="evidence" value="ECO:0007669"/>
    <property type="project" value="TreeGrafter"/>
</dbReference>
<dbReference type="GO" id="GO:0016020">
    <property type="term" value="C:membrane"/>
    <property type="evidence" value="ECO:0007669"/>
    <property type="project" value="InterPro"/>
</dbReference>
<proteinExistence type="inferred from homology"/>